<gene>
    <name evidence="1" type="ORF">EDC54_10517</name>
</gene>
<dbReference type="EMBL" id="SMBY01000005">
    <property type="protein sequence ID" value="TCV05751.1"/>
    <property type="molecule type" value="Genomic_DNA"/>
</dbReference>
<name>A0A4R3VIX1_9GAMM</name>
<dbReference type="Proteomes" id="UP000295433">
    <property type="component" value="Unassembled WGS sequence"/>
</dbReference>
<organism evidence="1 2">
    <name type="scientific">Samsonia erythrinae</name>
    <dbReference type="NCBI Taxonomy" id="160434"/>
    <lineage>
        <taxon>Bacteria</taxon>
        <taxon>Pseudomonadati</taxon>
        <taxon>Pseudomonadota</taxon>
        <taxon>Gammaproteobacteria</taxon>
        <taxon>Enterobacterales</taxon>
        <taxon>Pectobacteriaceae</taxon>
        <taxon>Samsonia</taxon>
    </lineage>
</organism>
<evidence type="ECO:0000313" key="1">
    <source>
        <dbReference type="EMBL" id="TCV05751.1"/>
    </source>
</evidence>
<accession>A0A4R3VIX1</accession>
<dbReference type="AlphaFoldDB" id="A0A4R3VIX1"/>
<proteinExistence type="predicted"/>
<sequence>MNEPAAVFDNQQDFLVALDTGSDACWQVQAGITLSFSAASARQGGLILTLAPARCYPGLLRQVLQRRFLEADALCMCGLSLDDQQHLRLHRALPARHDPIGAINALWCLAGLPPR</sequence>
<keyword evidence="2" id="KW-1185">Reference proteome</keyword>
<dbReference type="OrthoDB" id="6424590at2"/>
<evidence type="ECO:0000313" key="2">
    <source>
        <dbReference type="Proteomes" id="UP000295433"/>
    </source>
</evidence>
<protein>
    <submittedName>
        <fullName evidence="1">Uncharacterized protein</fullName>
    </submittedName>
</protein>
<comment type="caution">
    <text evidence="1">The sequence shown here is derived from an EMBL/GenBank/DDBJ whole genome shotgun (WGS) entry which is preliminary data.</text>
</comment>
<dbReference type="RefSeq" id="WP_132455651.1">
    <property type="nucleotide sequence ID" value="NZ_JAWIZJ010000005.1"/>
</dbReference>
<reference evidence="1 2" key="1">
    <citation type="submission" date="2019-03" db="EMBL/GenBank/DDBJ databases">
        <title>Genomic Encyclopedia of Type Strains, Phase IV (KMG-IV): sequencing the most valuable type-strain genomes for metagenomic binning, comparative biology and taxonomic classification.</title>
        <authorList>
            <person name="Goeker M."/>
        </authorList>
    </citation>
    <scope>NUCLEOTIDE SEQUENCE [LARGE SCALE GENOMIC DNA]</scope>
    <source>
        <strain evidence="1 2">DSM 16730</strain>
    </source>
</reference>